<proteinExistence type="predicted"/>
<evidence type="ECO:0000313" key="2">
    <source>
        <dbReference type="Proteomes" id="UP000664534"/>
    </source>
</evidence>
<dbReference type="AlphaFoldDB" id="A0A8H3J239"/>
<protein>
    <submittedName>
        <fullName evidence="1">Uncharacterized protein</fullName>
    </submittedName>
</protein>
<sequence length="354" mass="41181">MASGESVSAEKLETALSRLEHHEGAILVVMLVNCSIAQFRTYLMICSVDRDVPVHDHHSNQDVLSNPDDESLLEWQRDTKATSRSIFDADSLEELTSEALASLDVSRKAQELGLTPLSEKQPADSKLCQRIHDLPSELFLQIQEEFLNMTFGPRSVYPYNELRNSRVFEALNQRLLAKYQRIFFSENTWIMGQGYCCVEFLDRMPQSKRQMIRKVEMAFTTQDYPETLRFYFEDTEQSRDRLRRRLAFSLEEDRGDVQNPLKVLRSYQTECLRGTREMVSMWCERFEAVSFLNLDYFVLDLSDAYAPDGEYLGVYVARHLVPFTYGLPAGYFHIRAPTQALADEIWDILWWINS</sequence>
<dbReference type="EMBL" id="CAJPDT010000116">
    <property type="protein sequence ID" value="CAF9939194.1"/>
    <property type="molecule type" value="Genomic_DNA"/>
</dbReference>
<dbReference type="OrthoDB" id="5414767at2759"/>
<reference evidence="1" key="1">
    <citation type="submission" date="2021-03" db="EMBL/GenBank/DDBJ databases">
        <authorList>
            <person name="Tagirdzhanova G."/>
        </authorList>
    </citation>
    <scope>NUCLEOTIDE SEQUENCE</scope>
</reference>
<dbReference type="Proteomes" id="UP000664534">
    <property type="component" value="Unassembled WGS sequence"/>
</dbReference>
<gene>
    <name evidence="1" type="ORF">IMSHALPRED_001244</name>
</gene>
<name>A0A8H3J239_9LECA</name>
<organism evidence="1 2">
    <name type="scientific">Imshaugia aleurites</name>
    <dbReference type="NCBI Taxonomy" id="172621"/>
    <lineage>
        <taxon>Eukaryota</taxon>
        <taxon>Fungi</taxon>
        <taxon>Dikarya</taxon>
        <taxon>Ascomycota</taxon>
        <taxon>Pezizomycotina</taxon>
        <taxon>Lecanoromycetes</taxon>
        <taxon>OSLEUM clade</taxon>
        <taxon>Lecanoromycetidae</taxon>
        <taxon>Lecanorales</taxon>
        <taxon>Lecanorineae</taxon>
        <taxon>Parmeliaceae</taxon>
        <taxon>Imshaugia</taxon>
    </lineage>
</organism>
<comment type="caution">
    <text evidence="1">The sequence shown here is derived from an EMBL/GenBank/DDBJ whole genome shotgun (WGS) entry which is preliminary data.</text>
</comment>
<accession>A0A8H3J239</accession>
<keyword evidence="2" id="KW-1185">Reference proteome</keyword>
<evidence type="ECO:0000313" key="1">
    <source>
        <dbReference type="EMBL" id="CAF9939194.1"/>
    </source>
</evidence>